<keyword evidence="3" id="KW-0479">Metal-binding</keyword>
<dbReference type="InterPro" id="IPR041552">
    <property type="entry name" value="UvrA_DNA-bd"/>
</dbReference>
<dbReference type="Gene3D" id="1.10.8.280">
    <property type="entry name" value="ABC transporter ATPase domain-like"/>
    <property type="match status" value="1"/>
</dbReference>
<dbReference type="SUPFAM" id="SSF52540">
    <property type="entry name" value="P-loop containing nucleoside triphosphate hydrolases"/>
    <property type="match status" value="2"/>
</dbReference>
<keyword evidence="9" id="KW-0862">Zinc</keyword>
<dbReference type="Gene3D" id="1.20.1580.10">
    <property type="entry name" value="ABC transporter ATPase like domain"/>
    <property type="match status" value="2"/>
</dbReference>
<dbReference type="GO" id="GO:0009380">
    <property type="term" value="C:excinuclease repair complex"/>
    <property type="evidence" value="ECO:0007669"/>
    <property type="project" value="InterPro"/>
</dbReference>
<accession>A0A4V1K2L3</accession>
<dbReference type="PANTHER" id="PTHR43152:SF3">
    <property type="entry name" value="UVRABC SYSTEM PROTEIN A"/>
    <property type="match status" value="1"/>
</dbReference>
<evidence type="ECO:0000256" key="9">
    <source>
        <dbReference type="ARBA" id="ARBA00022833"/>
    </source>
</evidence>
<dbReference type="Pfam" id="PF17755">
    <property type="entry name" value="UvrA_DNA-bind"/>
    <property type="match status" value="1"/>
</dbReference>
<evidence type="ECO:0000256" key="15">
    <source>
        <dbReference type="ARBA" id="ARBA00039316"/>
    </source>
</evidence>
<sequence>MNDYIIIKGAKENNLKNISLSIPKNKLVVLTGLSGSGKSTLAFDTLQKECQRQYMESMGMVTDFISKPNVDAIIGLSPSISVDQYVSNRNPRSTVGTVTEVFTYLRILFAKLGQRPCPKCGEIISPKFEVSENANTDMWDGELNEGIVINSDEAVGENEGSTEEFGNTIQCSNCGELLPELTMSHFSFNRPDGACPECTGLGVTSTPNISMIINEDLSIKDGAVEGWYDYHKAKYLDVLKSAAKHYGFSFDEDAPIKEYTQVQKDLLLYGVSSSQFRRHYPKVKPPNSIANGRFEGVITALMRRYAESANDTSSREKIEKMLIQKVCPSCNGTRLKEESRKVTVAGKSIIDISNLSLFQLSEWVASLPKFISSEGMNICLPIISDLSERLKRLINVGVGYLKMERSASTLSAGESQRLRLASLLGSGLTGVLYVLDEPTVGLHAIDTKRLITVMRQLRDLGNTVLVIEHDVEIMRAADYIIDIGPGAGKNGGEVVAIGAPEEVGKNKNSITGRHLSGVDFIQIPSSRRKGNGKYISITNAYEHNLKNISVDIPLGMLAVLSGVSGSGKSTLMFDIIGRAAEIHFSNMDKVLCKCDSVNGLEYINNVITIDQSPIGRTPRSNAATYTDVFKSIRNLYAELSETKIKGIQAKHFSFNVPGGRCEKCKGAGVLSISMHFLPNVQVRCPACHGRRFKREILNIKYNGYSISDVLDMSIQEAVSVFKDIKPIYEKMSLMEEVGLGYLQLGQAATTLSGGEAQRVKLAKELSKNKKGHTLYLLDEPTTGLHPHDVHKLIPLLQRLVEAGNTVVVIEHNLDVISVADWIIDFGPEGGDAGGEIVAQGTPEQVAKVTESKTGFCLKEIFSY</sequence>
<keyword evidence="10" id="KW-0067">ATP-binding</keyword>
<evidence type="ECO:0000256" key="13">
    <source>
        <dbReference type="ARBA" id="ARBA00023204"/>
    </source>
</evidence>
<dbReference type="GO" id="GO:0004518">
    <property type="term" value="F:nuclease activity"/>
    <property type="evidence" value="ECO:0007669"/>
    <property type="project" value="UniProtKB-KW"/>
</dbReference>
<dbReference type="PROSITE" id="PS00211">
    <property type="entry name" value="ABC_TRANSPORTER_1"/>
    <property type="match status" value="2"/>
</dbReference>
<dbReference type="GO" id="GO:0008270">
    <property type="term" value="F:zinc ion binding"/>
    <property type="evidence" value="ECO:0007669"/>
    <property type="project" value="UniProtKB-KW"/>
</dbReference>
<protein>
    <recommendedName>
        <fullName evidence="15">UvrABC system protein A</fullName>
    </recommendedName>
    <alternativeName>
        <fullName evidence="16">Excinuclease ABC subunit A</fullName>
    </alternativeName>
</protein>
<evidence type="ECO:0000313" key="18">
    <source>
        <dbReference type="EMBL" id="RXE60689.1"/>
    </source>
</evidence>
<dbReference type="RefSeq" id="WP_069194565.1">
    <property type="nucleotide sequence ID" value="NZ_RLII01000001.1"/>
</dbReference>
<evidence type="ECO:0000256" key="6">
    <source>
        <dbReference type="ARBA" id="ARBA00022763"/>
    </source>
</evidence>
<keyword evidence="5" id="KW-0547">Nucleotide-binding</keyword>
<dbReference type="OrthoDB" id="9809851at2"/>
<reference evidence="19" key="1">
    <citation type="submission" date="2018-11" db="EMBL/GenBank/DDBJ databases">
        <title>Genome sequencing of a novel mesophilic and cellulolytic organism within the genus Hungateiclostridium.</title>
        <authorList>
            <person name="Rettenmaier R."/>
            <person name="Liebl W."/>
            <person name="Zverlov V."/>
        </authorList>
    </citation>
    <scope>NUCLEOTIDE SEQUENCE [LARGE SCALE GENOMIC DNA]</scope>
    <source>
        <strain evidence="19">N2K1</strain>
    </source>
</reference>
<comment type="subcellular location">
    <subcellularLocation>
        <location evidence="1">Cytoplasm</location>
    </subcellularLocation>
</comment>
<evidence type="ECO:0000256" key="10">
    <source>
        <dbReference type="ARBA" id="ARBA00022840"/>
    </source>
</evidence>
<dbReference type="PROSITE" id="PS50893">
    <property type="entry name" value="ABC_TRANSPORTER_2"/>
    <property type="match status" value="2"/>
</dbReference>
<dbReference type="GO" id="GO:0006289">
    <property type="term" value="P:nucleotide-excision repair"/>
    <property type="evidence" value="ECO:0007669"/>
    <property type="project" value="InterPro"/>
</dbReference>
<organism evidence="18 19">
    <name type="scientific">Acetivibrio mesophilus</name>
    <dbReference type="NCBI Taxonomy" id="2487273"/>
    <lineage>
        <taxon>Bacteria</taxon>
        <taxon>Bacillati</taxon>
        <taxon>Bacillota</taxon>
        <taxon>Clostridia</taxon>
        <taxon>Eubacteriales</taxon>
        <taxon>Oscillospiraceae</taxon>
        <taxon>Acetivibrio</taxon>
    </lineage>
</organism>
<dbReference type="Pfam" id="PF00005">
    <property type="entry name" value="ABC_tran"/>
    <property type="match status" value="1"/>
</dbReference>
<dbReference type="Gene3D" id="3.40.50.300">
    <property type="entry name" value="P-loop containing nucleotide triphosphate hydrolases"/>
    <property type="match status" value="2"/>
</dbReference>
<evidence type="ECO:0000256" key="2">
    <source>
        <dbReference type="ARBA" id="ARBA00022490"/>
    </source>
</evidence>
<dbReference type="GO" id="GO:0005737">
    <property type="term" value="C:cytoplasm"/>
    <property type="evidence" value="ECO:0007669"/>
    <property type="project" value="UniProtKB-SubCell"/>
</dbReference>
<keyword evidence="19" id="KW-1185">Reference proteome</keyword>
<evidence type="ECO:0000259" key="17">
    <source>
        <dbReference type="PROSITE" id="PS50893"/>
    </source>
</evidence>
<evidence type="ECO:0000256" key="11">
    <source>
        <dbReference type="ARBA" id="ARBA00022881"/>
    </source>
</evidence>
<keyword evidence="12" id="KW-0238">DNA-binding</keyword>
<keyword evidence="7" id="KW-0228">DNA excision</keyword>
<dbReference type="AlphaFoldDB" id="A0A4V1K2L3"/>
<dbReference type="CDD" id="cd03271">
    <property type="entry name" value="ABC_UvrA_II"/>
    <property type="match status" value="1"/>
</dbReference>
<dbReference type="InterPro" id="IPR004602">
    <property type="entry name" value="UvrA"/>
</dbReference>
<evidence type="ECO:0000256" key="12">
    <source>
        <dbReference type="ARBA" id="ARBA00023125"/>
    </source>
</evidence>
<feature type="domain" description="ABC transporter" evidence="17">
    <location>
        <begin position="271"/>
        <end position="510"/>
    </location>
</feature>
<comment type="similarity">
    <text evidence="14">Belongs to the ABC transporter superfamily. UvrA family.</text>
</comment>
<evidence type="ECO:0000256" key="16">
    <source>
        <dbReference type="ARBA" id="ARBA00042156"/>
    </source>
</evidence>
<dbReference type="EMBL" id="RLII01000001">
    <property type="protein sequence ID" value="RXE60689.1"/>
    <property type="molecule type" value="Genomic_DNA"/>
</dbReference>
<evidence type="ECO:0000256" key="14">
    <source>
        <dbReference type="ARBA" id="ARBA00038000"/>
    </source>
</evidence>
<dbReference type="Proteomes" id="UP000289166">
    <property type="component" value="Unassembled WGS sequence"/>
</dbReference>
<dbReference type="InterPro" id="IPR013815">
    <property type="entry name" value="ATP_grasp_subdomain_1"/>
</dbReference>
<comment type="caution">
    <text evidence="18">The sequence shown here is derived from an EMBL/GenBank/DDBJ whole genome shotgun (WGS) entry which is preliminary data.</text>
</comment>
<feature type="domain" description="ABC transporter" evidence="17">
    <location>
        <begin position="521"/>
        <end position="858"/>
    </location>
</feature>
<gene>
    <name evidence="18" type="primary">uvrA</name>
    <name evidence="18" type="ORF">EFD62_01865</name>
</gene>
<dbReference type="InterPro" id="IPR017871">
    <property type="entry name" value="ABC_transporter-like_CS"/>
</dbReference>
<evidence type="ECO:0000256" key="3">
    <source>
        <dbReference type="ARBA" id="ARBA00022723"/>
    </source>
</evidence>
<dbReference type="GO" id="GO:0003677">
    <property type="term" value="F:DNA binding"/>
    <property type="evidence" value="ECO:0007669"/>
    <property type="project" value="UniProtKB-KW"/>
</dbReference>
<keyword evidence="13" id="KW-0234">DNA repair</keyword>
<dbReference type="InterPro" id="IPR027417">
    <property type="entry name" value="P-loop_NTPase"/>
</dbReference>
<evidence type="ECO:0000313" key="19">
    <source>
        <dbReference type="Proteomes" id="UP000289166"/>
    </source>
</evidence>
<keyword evidence="4" id="KW-0677">Repeat</keyword>
<evidence type="ECO:0000256" key="4">
    <source>
        <dbReference type="ARBA" id="ARBA00022737"/>
    </source>
</evidence>
<proteinExistence type="inferred from homology"/>
<evidence type="ECO:0000256" key="5">
    <source>
        <dbReference type="ARBA" id="ARBA00022741"/>
    </source>
</evidence>
<dbReference type="GO" id="GO:0005524">
    <property type="term" value="F:ATP binding"/>
    <property type="evidence" value="ECO:0007669"/>
    <property type="project" value="UniProtKB-KW"/>
</dbReference>
<dbReference type="NCBIfam" id="TIGR00630">
    <property type="entry name" value="uvra"/>
    <property type="match status" value="1"/>
</dbReference>
<evidence type="ECO:0000256" key="1">
    <source>
        <dbReference type="ARBA" id="ARBA00004496"/>
    </source>
</evidence>
<dbReference type="GO" id="GO:0016887">
    <property type="term" value="F:ATP hydrolysis activity"/>
    <property type="evidence" value="ECO:0007669"/>
    <property type="project" value="InterPro"/>
</dbReference>
<keyword evidence="6" id="KW-0227">DNA damage</keyword>
<evidence type="ECO:0000256" key="7">
    <source>
        <dbReference type="ARBA" id="ARBA00022769"/>
    </source>
</evidence>
<keyword evidence="2" id="KW-0963">Cytoplasm</keyword>
<dbReference type="PANTHER" id="PTHR43152">
    <property type="entry name" value="UVRABC SYSTEM PROTEIN A"/>
    <property type="match status" value="1"/>
</dbReference>
<keyword evidence="8" id="KW-0863">Zinc-finger</keyword>
<dbReference type="InterPro" id="IPR003439">
    <property type="entry name" value="ABC_transporter-like_ATP-bd"/>
</dbReference>
<keyword evidence="11" id="KW-0267">Excision nuclease</keyword>
<evidence type="ECO:0000256" key="8">
    <source>
        <dbReference type="ARBA" id="ARBA00022771"/>
    </source>
</evidence>
<dbReference type="Gene3D" id="3.30.1490.20">
    <property type="entry name" value="ATP-grasp fold, A domain"/>
    <property type="match status" value="1"/>
</dbReference>
<name>A0A4V1K2L3_9FIRM</name>